<evidence type="ECO:0000313" key="1">
    <source>
        <dbReference type="EMBL" id="RMZ94693.1"/>
    </source>
</evidence>
<proteinExistence type="predicted"/>
<dbReference type="EMBL" id="REGN01012856">
    <property type="protein sequence ID" value="RMZ94693.1"/>
    <property type="molecule type" value="Genomic_DNA"/>
</dbReference>
<keyword evidence="2" id="KW-1185">Reference proteome</keyword>
<sequence length="92" mass="10844">MNAQVLVGPGIASPICQSTFCDINESVYNRSRIFKYAQSEKFLKNSIFFEFIIEKSKNLDNLTQWNRFQSILNQNLIAYFNFLNQPQHQINY</sequence>
<dbReference type="Proteomes" id="UP000276133">
    <property type="component" value="Unassembled WGS sequence"/>
</dbReference>
<accession>A0A3M7P6P3</accession>
<name>A0A3M7P6P3_BRAPC</name>
<dbReference type="AlphaFoldDB" id="A0A3M7P6P3"/>
<comment type="caution">
    <text evidence="1">The sequence shown here is derived from an EMBL/GenBank/DDBJ whole genome shotgun (WGS) entry which is preliminary data.</text>
</comment>
<reference evidence="1 2" key="1">
    <citation type="journal article" date="2018" name="Sci. Rep.">
        <title>Genomic signatures of local adaptation to the degree of environmental predictability in rotifers.</title>
        <authorList>
            <person name="Franch-Gras L."/>
            <person name="Hahn C."/>
            <person name="Garcia-Roger E.M."/>
            <person name="Carmona M.J."/>
            <person name="Serra M."/>
            <person name="Gomez A."/>
        </authorList>
    </citation>
    <scope>NUCLEOTIDE SEQUENCE [LARGE SCALE GENOMIC DNA]</scope>
    <source>
        <strain evidence="1">HYR1</strain>
    </source>
</reference>
<protein>
    <submittedName>
        <fullName evidence="1">Uncharacterized protein</fullName>
    </submittedName>
</protein>
<organism evidence="1 2">
    <name type="scientific">Brachionus plicatilis</name>
    <name type="common">Marine rotifer</name>
    <name type="synonym">Brachionus muelleri</name>
    <dbReference type="NCBI Taxonomy" id="10195"/>
    <lineage>
        <taxon>Eukaryota</taxon>
        <taxon>Metazoa</taxon>
        <taxon>Spiralia</taxon>
        <taxon>Gnathifera</taxon>
        <taxon>Rotifera</taxon>
        <taxon>Eurotatoria</taxon>
        <taxon>Monogononta</taxon>
        <taxon>Pseudotrocha</taxon>
        <taxon>Ploima</taxon>
        <taxon>Brachionidae</taxon>
        <taxon>Brachionus</taxon>
    </lineage>
</organism>
<evidence type="ECO:0000313" key="2">
    <source>
        <dbReference type="Proteomes" id="UP000276133"/>
    </source>
</evidence>
<gene>
    <name evidence="1" type="ORF">BpHYR1_006805</name>
</gene>